<comment type="caution">
    <text evidence="2">The sequence shown here is derived from an EMBL/GenBank/DDBJ whole genome shotgun (WGS) entry which is preliminary data.</text>
</comment>
<feature type="transmembrane region" description="Helical" evidence="1">
    <location>
        <begin position="82"/>
        <end position="103"/>
    </location>
</feature>
<dbReference type="PANTHER" id="PTHR47587">
    <property type="entry name" value="OS05G0103500 PROTEIN"/>
    <property type="match status" value="1"/>
</dbReference>
<gene>
    <name evidence="2" type="ORF">PHJA_001737000</name>
</gene>
<evidence type="ECO:0000256" key="1">
    <source>
        <dbReference type="SAM" id="Phobius"/>
    </source>
</evidence>
<keyword evidence="1" id="KW-0812">Transmembrane</keyword>
<reference evidence="2" key="1">
    <citation type="submission" date="2020-07" db="EMBL/GenBank/DDBJ databases">
        <title>Ethylene signaling mediates host invasion by parasitic plants.</title>
        <authorList>
            <person name="Yoshida S."/>
        </authorList>
    </citation>
    <scope>NUCLEOTIDE SEQUENCE</scope>
    <source>
        <strain evidence="2">Okayama</strain>
    </source>
</reference>
<evidence type="ECO:0000313" key="3">
    <source>
        <dbReference type="Proteomes" id="UP000653305"/>
    </source>
</evidence>
<organism evidence="2 3">
    <name type="scientific">Phtheirospermum japonicum</name>
    <dbReference type="NCBI Taxonomy" id="374723"/>
    <lineage>
        <taxon>Eukaryota</taxon>
        <taxon>Viridiplantae</taxon>
        <taxon>Streptophyta</taxon>
        <taxon>Embryophyta</taxon>
        <taxon>Tracheophyta</taxon>
        <taxon>Spermatophyta</taxon>
        <taxon>Magnoliopsida</taxon>
        <taxon>eudicotyledons</taxon>
        <taxon>Gunneridae</taxon>
        <taxon>Pentapetalae</taxon>
        <taxon>asterids</taxon>
        <taxon>lamiids</taxon>
        <taxon>Lamiales</taxon>
        <taxon>Orobanchaceae</taxon>
        <taxon>Orobanchaceae incertae sedis</taxon>
        <taxon>Phtheirospermum</taxon>
    </lineage>
</organism>
<proteinExistence type="predicted"/>
<dbReference type="PANTHER" id="PTHR47587:SF2">
    <property type="entry name" value="OS05G0103500 PROTEIN"/>
    <property type="match status" value="1"/>
</dbReference>
<protein>
    <submittedName>
        <fullName evidence="2">Uncharacterized protein</fullName>
    </submittedName>
</protein>
<keyword evidence="1" id="KW-0472">Membrane</keyword>
<dbReference type="Proteomes" id="UP000653305">
    <property type="component" value="Unassembled WGS sequence"/>
</dbReference>
<sequence length="109" mass="12571">PPLYLPTPPPQKPANAELDAILSILETSEKVVERLQKQEENMLNEVTQRAKDLHTSAGNLITAQLRRANDVKRCASWEATQATVFSLFLIFFYFSYFFFLLFCKCLNRI</sequence>
<accession>A0A830CFU7</accession>
<evidence type="ECO:0000313" key="2">
    <source>
        <dbReference type="EMBL" id="GFP95928.1"/>
    </source>
</evidence>
<name>A0A830CFU7_9LAMI</name>
<dbReference type="EMBL" id="BMAC01000411">
    <property type="protein sequence ID" value="GFP95928.1"/>
    <property type="molecule type" value="Genomic_DNA"/>
</dbReference>
<keyword evidence="3" id="KW-1185">Reference proteome</keyword>
<feature type="non-terminal residue" evidence="2">
    <location>
        <position position="1"/>
    </location>
</feature>
<dbReference type="OrthoDB" id="70030at2759"/>
<dbReference type="AlphaFoldDB" id="A0A830CFU7"/>
<keyword evidence="1" id="KW-1133">Transmembrane helix</keyword>